<keyword evidence="3" id="KW-1185">Reference proteome</keyword>
<dbReference type="Proteomes" id="UP001497457">
    <property type="component" value="Chromosome 24b"/>
</dbReference>
<feature type="chain" id="PRO_5044859470" description="Bifunctional inhibitor/plant lipid transfer protein/seed storage helical domain-containing protein" evidence="1">
    <location>
        <begin position="25"/>
        <end position="113"/>
    </location>
</feature>
<protein>
    <recommendedName>
        <fullName evidence="4">Bifunctional inhibitor/plant lipid transfer protein/seed storage helical domain-containing protein</fullName>
    </recommendedName>
</protein>
<reference evidence="2 3" key="2">
    <citation type="submission" date="2024-10" db="EMBL/GenBank/DDBJ databases">
        <authorList>
            <person name="Ryan C."/>
        </authorList>
    </citation>
    <scope>NUCLEOTIDE SEQUENCE [LARGE SCALE GENOMIC DNA]</scope>
</reference>
<evidence type="ECO:0000313" key="3">
    <source>
        <dbReference type="Proteomes" id="UP001497457"/>
    </source>
</evidence>
<reference evidence="3" key="1">
    <citation type="submission" date="2024-06" db="EMBL/GenBank/DDBJ databases">
        <authorList>
            <person name="Ryan C."/>
        </authorList>
    </citation>
    <scope>NUCLEOTIDE SEQUENCE [LARGE SCALE GENOMIC DNA]</scope>
</reference>
<evidence type="ECO:0008006" key="4">
    <source>
        <dbReference type="Google" id="ProtNLM"/>
    </source>
</evidence>
<sequence>MMFDRKYAIAFLLLFATCSPYLVSGRFRPEEYCGKEKKKIFDECKDVLKKEGFLPIGDTKKDGPCCEAIRQARRKMNCIKLLITSQDEAVYNIKKIQDLQPICEPSHPPQVAV</sequence>
<proteinExistence type="predicted"/>
<evidence type="ECO:0000313" key="2">
    <source>
        <dbReference type="EMBL" id="CAL4995239.1"/>
    </source>
</evidence>
<accession>A0ABC9BA95</accession>
<keyword evidence="1" id="KW-0732">Signal</keyword>
<feature type="signal peptide" evidence="1">
    <location>
        <begin position="1"/>
        <end position="24"/>
    </location>
</feature>
<dbReference type="EMBL" id="OZ075134">
    <property type="protein sequence ID" value="CAL4995239.1"/>
    <property type="molecule type" value="Genomic_DNA"/>
</dbReference>
<organism evidence="2 3">
    <name type="scientific">Urochloa decumbens</name>
    <dbReference type="NCBI Taxonomy" id="240449"/>
    <lineage>
        <taxon>Eukaryota</taxon>
        <taxon>Viridiplantae</taxon>
        <taxon>Streptophyta</taxon>
        <taxon>Embryophyta</taxon>
        <taxon>Tracheophyta</taxon>
        <taxon>Spermatophyta</taxon>
        <taxon>Magnoliopsida</taxon>
        <taxon>Liliopsida</taxon>
        <taxon>Poales</taxon>
        <taxon>Poaceae</taxon>
        <taxon>PACMAD clade</taxon>
        <taxon>Panicoideae</taxon>
        <taxon>Panicodae</taxon>
        <taxon>Paniceae</taxon>
        <taxon>Melinidinae</taxon>
        <taxon>Urochloa</taxon>
    </lineage>
</organism>
<gene>
    <name evidence="2" type="ORF">URODEC1_LOCUS62250</name>
</gene>
<dbReference type="AlphaFoldDB" id="A0ABC9BA95"/>
<evidence type="ECO:0000256" key="1">
    <source>
        <dbReference type="SAM" id="SignalP"/>
    </source>
</evidence>
<name>A0ABC9BA95_9POAL</name>